<gene>
    <name evidence="1" type="ORF">Nocox_29945</name>
</gene>
<reference evidence="1 2" key="1">
    <citation type="journal article" date="2021" name="ACS Chem. Biol.">
        <title>Genomic-Led Discovery of a Novel Glycopeptide Antibiotic by Nonomuraea coxensis DSM 45129.</title>
        <authorList>
            <person name="Yushchuk O."/>
            <person name="Vior N.M."/>
            <person name="Andreo-Vidal A."/>
            <person name="Berini F."/>
            <person name="Ruckert C."/>
            <person name="Busche T."/>
            <person name="Binda E."/>
            <person name="Kalinowski J."/>
            <person name="Truman A.W."/>
            <person name="Marinelli F."/>
        </authorList>
    </citation>
    <scope>NUCLEOTIDE SEQUENCE [LARGE SCALE GENOMIC DNA]</scope>
    <source>
        <strain evidence="1 2">DSM 45129</strain>
    </source>
</reference>
<protein>
    <submittedName>
        <fullName evidence="1">Uncharacterized protein</fullName>
    </submittedName>
</protein>
<proteinExistence type="predicted"/>
<sequence length="41" mass="4108">MLLGAAARTEQQAGALGLLLALGLAVVGAWRLRAALTTTTS</sequence>
<accession>A0ABX8UA24</accession>
<evidence type="ECO:0000313" key="1">
    <source>
        <dbReference type="EMBL" id="QYC43573.1"/>
    </source>
</evidence>
<name>A0ABX8UA24_9ACTN</name>
<dbReference type="EMBL" id="CP068985">
    <property type="protein sequence ID" value="QYC43573.1"/>
    <property type="molecule type" value="Genomic_DNA"/>
</dbReference>
<dbReference type="Proteomes" id="UP000824681">
    <property type="component" value="Chromosome"/>
</dbReference>
<organism evidence="1 2">
    <name type="scientific">Nonomuraea coxensis DSM 45129</name>
    <dbReference type="NCBI Taxonomy" id="1122611"/>
    <lineage>
        <taxon>Bacteria</taxon>
        <taxon>Bacillati</taxon>
        <taxon>Actinomycetota</taxon>
        <taxon>Actinomycetes</taxon>
        <taxon>Streptosporangiales</taxon>
        <taxon>Streptosporangiaceae</taxon>
        <taxon>Nonomuraea</taxon>
    </lineage>
</organism>
<keyword evidence="2" id="KW-1185">Reference proteome</keyword>
<evidence type="ECO:0000313" key="2">
    <source>
        <dbReference type="Proteomes" id="UP000824681"/>
    </source>
</evidence>